<evidence type="ECO:0000313" key="2">
    <source>
        <dbReference type="Proteomes" id="UP000243518"/>
    </source>
</evidence>
<accession>A0AAQ1G7Z7</accession>
<reference evidence="1 2" key="1">
    <citation type="submission" date="2016-10" db="EMBL/GenBank/DDBJ databases">
        <authorList>
            <person name="Varghese N."/>
            <person name="Submissions S."/>
        </authorList>
    </citation>
    <scope>NUCLEOTIDE SEQUENCE [LARGE SCALE GENOMIC DNA]</scope>
    <source>
        <strain evidence="1 2">CECT 8317</strain>
    </source>
</reference>
<sequence length="312" mass="34977">MSGLPAPSLHTKRFKDFTISDLKPEEVVVVAGDLEENRDRLNAWEEIQRDAPERIVSIKRLDEETIEIHHKDQKCHVSLRDEASINGIFSSQDFLIDVTGLPHSVWAPLLKSVYSQKINTRLMYVEPESYTPHPSPASSAIFDLSVTFGGLAPLPGFAQLSGPDDEDRCLFIAMLGFEGNRPEHLAAQLDPVPKVIPVVGAPGFQLEYPAFTVGCNRMFLDEYKAHSEVRYARASCPFEAFEALTKIRRDYPGHYIYLALVGTKPHAIGAVLFAMKHGETTELLFDHPIKKRGRTSGVGIVHVYDFEDFHAY</sequence>
<dbReference type="Proteomes" id="UP000243518">
    <property type="component" value="Unassembled WGS sequence"/>
</dbReference>
<evidence type="ECO:0000313" key="1">
    <source>
        <dbReference type="EMBL" id="SEG48790.1"/>
    </source>
</evidence>
<gene>
    <name evidence="1" type="ORF">SAMN05216586_1082</name>
</gene>
<dbReference type="RefSeq" id="WP_088276160.1">
    <property type="nucleotide sequence ID" value="NZ_FNVE01000008.1"/>
</dbReference>
<dbReference type="EMBL" id="FNVE01000008">
    <property type="protein sequence ID" value="SEG48790.1"/>
    <property type="molecule type" value="Genomic_DNA"/>
</dbReference>
<keyword evidence="2" id="KW-1185">Reference proteome</keyword>
<dbReference type="AlphaFoldDB" id="A0AAQ1G7Z7"/>
<protein>
    <submittedName>
        <fullName evidence="1">Uncharacterized protein</fullName>
    </submittedName>
</protein>
<comment type="caution">
    <text evidence="1">The sequence shown here is derived from an EMBL/GenBank/DDBJ whole genome shotgun (WGS) entry which is preliminary data.</text>
</comment>
<proteinExistence type="predicted"/>
<name>A0AAQ1G7Z7_9GAMM</name>
<organism evidence="1 2">
    <name type="scientific">Halopseudomonas aestusnigri</name>
    <dbReference type="NCBI Taxonomy" id="857252"/>
    <lineage>
        <taxon>Bacteria</taxon>
        <taxon>Pseudomonadati</taxon>
        <taxon>Pseudomonadota</taxon>
        <taxon>Gammaproteobacteria</taxon>
        <taxon>Pseudomonadales</taxon>
        <taxon>Pseudomonadaceae</taxon>
        <taxon>Halopseudomonas</taxon>
    </lineage>
</organism>